<keyword evidence="2" id="KW-1185">Reference proteome</keyword>
<proteinExistence type="predicted"/>
<sequence>MIEEKVKEELSLIVAHLLQNKNPLEAAMFCGALYSAYVEWDKTSEESAEQFAKKASAPLLRIIAMS</sequence>
<reference evidence="1 2" key="1">
    <citation type="submission" date="2024-11" db="EMBL/GenBank/DDBJ databases">
        <title>Identification and Characterization of a Novel Fosfomycin Bacillithiol Transferase FosB8 in Paenibacillus illinoisensis.</title>
        <authorList>
            <person name="Lu W."/>
        </authorList>
    </citation>
    <scope>NUCLEOTIDE SEQUENCE [LARGE SCALE GENOMIC DNA]</scope>
    <source>
        <strain evidence="1 2">WP77</strain>
    </source>
</reference>
<evidence type="ECO:0000313" key="2">
    <source>
        <dbReference type="Proteomes" id="UP001618531"/>
    </source>
</evidence>
<gene>
    <name evidence="1" type="ORF">ACINKY_17985</name>
</gene>
<dbReference type="Proteomes" id="UP001618531">
    <property type="component" value="Unassembled WGS sequence"/>
</dbReference>
<protein>
    <submittedName>
        <fullName evidence="1">Uncharacterized protein</fullName>
    </submittedName>
</protein>
<dbReference type="EMBL" id="JBIYSL010000004">
    <property type="protein sequence ID" value="MFK0524086.1"/>
    <property type="molecule type" value="Genomic_DNA"/>
</dbReference>
<accession>A0ABW8HWN1</accession>
<evidence type="ECO:0000313" key="1">
    <source>
        <dbReference type="EMBL" id="MFK0524086.1"/>
    </source>
</evidence>
<organism evidence="1 2">
    <name type="scientific">Paenibacillus illinoisensis</name>
    <dbReference type="NCBI Taxonomy" id="59845"/>
    <lineage>
        <taxon>Bacteria</taxon>
        <taxon>Bacillati</taxon>
        <taxon>Bacillota</taxon>
        <taxon>Bacilli</taxon>
        <taxon>Bacillales</taxon>
        <taxon>Paenibacillaceae</taxon>
        <taxon>Paenibacillus</taxon>
    </lineage>
</organism>
<name>A0ABW8HWN1_9BACL</name>
<comment type="caution">
    <text evidence="1">The sequence shown here is derived from an EMBL/GenBank/DDBJ whole genome shotgun (WGS) entry which is preliminary data.</text>
</comment>